<protein>
    <submittedName>
        <fullName evidence="4">Uncharacterized protein</fullName>
    </submittedName>
</protein>
<organism evidence="4">
    <name type="scientific">marine sediment metagenome</name>
    <dbReference type="NCBI Taxonomy" id="412755"/>
    <lineage>
        <taxon>unclassified sequences</taxon>
        <taxon>metagenomes</taxon>
        <taxon>ecological metagenomes</taxon>
    </lineage>
</organism>
<dbReference type="GO" id="GO:0004022">
    <property type="term" value="F:alcohol dehydrogenase (NAD+) activity"/>
    <property type="evidence" value="ECO:0007669"/>
    <property type="project" value="TreeGrafter"/>
</dbReference>
<proteinExistence type="predicted"/>
<name>X1B364_9ZZZZ</name>
<reference evidence="4" key="1">
    <citation type="journal article" date="2014" name="Front. Microbiol.">
        <title>High frequency of phylogenetically diverse reductive dehalogenase-homologous genes in deep subseafloor sedimentary metagenomes.</title>
        <authorList>
            <person name="Kawai M."/>
            <person name="Futagami T."/>
            <person name="Toyoda A."/>
            <person name="Takaki Y."/>
            <person name="Nishi S."/>
            <person name="Hori S."/>
            <person name="Arai W."/>
            <person name="Tsubouchi T."/>
            <person name="Morono Y."/>
            <person name="Uchiyama I."/>
            <person name="Ito T."/>
            <person name="Fujiyama A."/>
            <person name="Inagaki F."/>
            <person name="Takami H."/>
        </authorList>
    </citation>
    <scope>NUCLEOTIDE SEQUENCE</scope>
    <source>
        <strain evidence="4">Expedition CK06-06</strain>
    </source>
</reference>
<dbReference type="PANTHER" id="PTHR11496">
    <property type="entry name" value="ALCOHOL DEHYDROGENASE"/>
    <property type="match status" value="1"/>
</dbReference>
<feature type="domain" description="Alcohol dehydrogenase iron-type/glycerol dehydrogenase GldA" evidence="2">
    <location>
        <begin position="2"/>
        <end position="107"/>
    </location>
</feature>
<evidence type="ECO:0000313" key="4">
    <source>
        <dbReference type="EMBL" id="GAG66426.1"/>
    </source>
</evidence>
<accession>X1B364</accession>
<evidence type="ECO:0000256" key="1">
    <source>
        <dbReference type="ARBA" id="ARBA00023002"/>
    </source>
</evidence>
<dbReference type="AlphaFoldDB" id="X1B364"/>
<dbReference type="Gene3D" id="1.20.1090.10">
    <property type="entry name" value="Dehydroquinate synthase-like - alpha domain"/>
    <property type="match status" value="1"/>
</dbReference>
<dbReference type="InterPro" id="IPR001670">
    <property type="entry name" value="ADH_Fe/GldA"/>
</dbReference>
<dbReference type="EMBL" id="BART01007960">
    <property type="protein sequence ID" value="GAG66426.1"/>
    <property type="molecule type" value="Genomic_DNA"/>
</dbReference>
<dbReference type="InterPro" id="IPR056798">
    <property type="entry name" value="ADH_Fe_C"/>
</dbReference>
<dbReference type="Gene3D" id="3.40.50.1970">
    <property type="match status" value="1"/>
</dbReference>
<evidence type="ECO:0000259" key="3">
    <source>
        <dbReference type="Pfam" id="PF25137"/>
    </source>
</evidence>
<gene>
    <name evidence="4" type="ORF">S01H4_18001</name>
</gene>
<feature type="domain" description="Fe-containing alcohol dehydrogenase-like C-terminal" evidence="3">
    <location>
        <begin position="119"/>
        <end position="320"/>
    </location>
</feature>
<keyword evidence="1" id="KW-0560">Oxidoreductase</keyword>
<dbReference type="SUPFAM" id="SSF56796">
    <property type="entry name" value="Dehydroquinate synthase-like"/>
    <property type="match status" value="1"/>
</dbReference>
<sequence length="328" mass="36282">PTIEEAAEFCRDFKPTVFVAIGGGSVMDSAKAIMVKYENPEANLYRILGFGDLGLRKKMKFLIAIPTTSGTGSEVTPNAMLTITTRDPPQKLAISHSELVPDIAVLHTDFVKDMPPFLTMATGLDTLAHSAGAYVSTWGGPLNDALNIAAIKETLKYLPRAYKYGAKDLEAREKMLMATVIAGMGFGNTRVGIDHGLGHSMGKVFKMHHGFCVGLFLPYTVAYTSKISDRWKDLCPVFGVESKGKERKALLTELLQAIKDFIHSIDGAVCVKEVKNPSISKEEYMAKIDLLVKYAETDAVDLLAPRWMHEETYKKIYEYAWDGRDIDF</sequence>
<dbReference type="Pfam" id="PF00465">
    <property type="entry name" value="Fe-ADH"/>
    <property type="match status" value="1"/>
</dbReference>
<dbReference type="InterPro" id="IPR039697">
    <property type="entry name" value="Alcohol_dehydrogenase_Fe"/>
</dbReference>
<dbReference type="GO" id="GO:0046872">
    <property type="term" value="F:metal ion binding"/>
    <property type="evidence" value="ECO:0007669"/>
    <property type="project" value="InterPro"/>
</dbReference>
<dbReference type="Pfam" id="PF25137">
    <property type="entry name" value="ADH_Fe_C"/>
    <property type="match status" value="1"/>
</dbReference>
<evidence type="ECO:0000259" key="2">
    <source>
        <dbReference type="Pfam" id="PF00465"/>
    </source>
</evidence>
<dbReference type="PANTHER" id="PTHR11496:SF83">
    <property type="entry name" value="HYDROXYACID-OXOACID TRANSHYDROGENASE, MITOCHONDRIAL"/>
    <property type="match status" value="1"/>
</dbReference>
<comment type="caution">
    <text evidence="4">The sequence shown here is derived from an EMBL/GenBank/DDBJ whole genome shotgun (WGS) entry which is preliminary data.</text>
</comment>
<feature type="non-terminal residue" evidence="4">
    <location>
        <position position="1"/>
    </location>
</feature>